<sequence>MSKIYQFMNCRILRDSTIVREDLWVRGGKILNPRDVFWMEKSKADEQIDCCGLIIAPGFIDVQINGGFGVDFSSPSDNVAEGVEKVAKNLLQHGCTSFCPTLVTSEERMYKMLVSKIKRRPGGIHGAEVLGTHLEGPFINPEKKGAHKEHLIRSLENWTYQDFESFYGTLEDCSLTTIAPELAGNMSIIEELVKRNIVVSIGHSTANLAMAEQAARKGATFITHLFNAMLPFHHRDPGIVGLLTSDHIPKPIFYGLIADGIHTHPTATRIAHRSHPKGLVLITDAIIALGLPPGVHNLGPMKVEIDHEKAVLAGTNTLAGSVASLDFCVQRFMEMSGCSMVEAIEGATLHPAQLLNIQHRKGTLDFGSDADLIFLDDQLNVQATLIGGRPVWIRKRKGLIARILQNKFNLTNEVFGS</sequence>
<dbReference type="PANTHER" id="PTHR11113:SF14">
    <property type="entry name" value="N-ACETYLGLUCOSAMINE-6-PHOSPHATE DEACETYLASE"/>
    <property type="match status" value="1"/>
</dbReference>
<feature type="domain" description="Amidohydrolase-related" evidence="12">
    <location>
        <begin position="54"/>
        <end position="391"/>
    </location>
</feature>
<dbReference type="PIRSF" id="PIRSF038994">
    <property type="entry name" value="NagA"/>
    <property type="match status" value="1"/>
</dbReference>
<dbReference type="GO" id="GO:0019262">
    <property type="term" value="P:N-acetylneuraminate catabolic process"/>
    <property type="evidence" value="ECO:0007669"/>
    <property type="project" value="UniProtKB-ARBA"/>
</dbReference>
<dbReference type="EMBL" id="DS469615">
    <property type="protein sequence ID" value="EDO38980.1"/>
    <property type="molecule type" value="Genomic_DNA"/>
</dbReference>
<evidence type="ECO:0000256" key="4">
    <source>
        <dbReference type="ARBA" id="ARBA00022723"/>
    </source>
</evidence>
<feature type="binding site" evidence="11">
    <location>
        <position position="135"/>
    </location>
    <ligand>
        <name>Zn(2+)</name>
        <dbReference type="ChEBI" id="CHEBI:29105"/>
    </ligand>
</feature>
<dbReference type="FunFam" id="3.20.20.140:FF:000023">
    <property type="entry name" value="N-acetylglucosamine-6-phosphate deacetylase"/>
    <property type="match status" value="1"/>
</dbReference>
<keyword evidence="14" id="KW-1185">Reference proteome</keyword>
<feature type="binding site" evidence="11">
    <location>
        <position position="203"/>
    </location>
    <ligand>
        <name>Zn(2+)</name>
        <dbReference type="ChEBI" id="CHEBI:29105"/>
    </ligand>
</feature>
<evidence type="ECO:0000256" key="2">
    <source>
        <dbReference type="ARBA" id="ARBA00011899"/>
    </source>
</evidence>
<dbReference type="CDD" id="cd00854">
    <property type="entry name" value="NagA"/>
    <property type="match status" value="1"/>
</dbReference>
<evidence type="ECO:0000256" key="1">
    <source>
        <dbReference type="ARBA" id="ARBA00010716"/>
    </source>
</evidence>
<evidence type="ECO:0000256" key="10">
    <source>
        <dbReference type="PIRSR" id="PIRSR038994-2"/>
    </source>
</evidence>
<feature type="binding site" evidence="10">
    <location>
        <position position="262"/>
    </location>
    <ligand>
        <name>substrate</name>
    </ligand>
</feature>
<dbReference type="Pfam" id="PF01979">
    <property type="entry name" value="Amidohydro_1"/>
    <property type="match status" value="1"/>
</dbReference>
<name>A7SBC9_NEMVE</name>
<dbReference type="Gene3D" id="2.30.40.10">
    <property type="entry name" value="Urease, subunit C, domain 1"/>
    <property type="match status" value="1"/>
</dbReference>
<evidence type="ECO:0000256" key="9">
    <source>
        <dbReference type="PIRSR" id="PIRSR038994-1"/>
    </source>
</evidence>
<dbReference type="eggNOG" id="KOG3892">
    <property type="taxonomic scope" value="Eukaryota"/>
</dbReference>
<dbReference type="GO" id="GO:0008448">
    <property type="term" value="F:N-acetylglucosamine-6-phosphate deacetylase activity"/>
    <property type="evidence" value="ECO:0000318"/>
    <property type="project" value="GO_Central"/>
</dbReference>
<feature type="binding site" evidence="10">
    <location>
        <position position="235"/>
    </location>
    <ligand>
        <name>substrate</name>
    </ligand>
</feature>
<gene>
    <name evidence="13" type="ORF">NEMVEDRAFT_v1g168601</name>
</gene>
<dbReference type="GO" id="GO:0006046">
    <property type="term" value="P:N-acetylglucosamine catabolic process"/>
    <property type="evidence" value="ECO:0000318"/>
    <property type="project" value="GO_Central"/>
</dbReference>
<evidence type="ECO:0000313" key="14">
    <source>
        <dbReference type="Proteomes" id="UP000001593"/>
    </source>
</evidence>
<dbReference type="HOGENOM" id="CLU_032482_0_2_1"/>
<dbReference type="GO" id="GO:0106279">
    <property type="term" value="P:negative regulation of UDP-N-acetylglucosamine biosynthetic process"/>
    <property type="evidence" value="ECO:0007669"/>
    <property type="project" value="UniProtKB-ARBA"/>
</dbReference>
<dbReference type="OMA" id="PCRKGAH"/>
<evidence type="ECO:0000256" key="7">
    <source>
        <dbReference type="ARBA" id="ARBA00047647"/>
    </source>
</evidence>
<dbReference type="InterPro" id="IPR032466">
    <property type="entry name" value="Metal_Hydrolase"/>
</dbReference>
<evidence type="ECO:0000256" key="6">
    <source>
        <dbReference type="ARBA" id="ARBA00023277"/>
    </source>
</evidence>
<evidence type="ECO:0000256" key="11">
    <source>
        <dbReference type="PIRSR" id="PIRSR038994-3"/>
    </source>
</evidence>
<dbReference type="FunCoup" id="A7SBC9">
    <property type="interactions" value="56"/>
</dbReference>
<dbReference type="STRING" id="45351.A7SBC9"/>
<keyword evidence="4 11" id="KW-0479">Metal-binding</keyword>
<feature type="binding site" evidence="11">
    <location>
        <position position="224"/>
    </location>
    <ligand>
        <name>Zn(2+)</name>
        <dbReference type="ChEBI" id="CHEBI:29105"/>
    </ligand>
</feature>
<evidence type="ECO:0000256" key="3">
    <source>
        <dbReference type="ARBA" id="ARBA00018029"/>
    </source>
</evidence>
<dbReference type="GO" id="GO:0046872">
    <property type="term" value="F:metal ion binding"/>
    <property type="evidence" value="ECO:0007669"/>
    <property type="project" value="UniProtKB-KW"/>
</dbReference>
<protein>
    <recommendedName>
        <fullName evidence="3 8">N-acetylglucosamine-6-phosphate deacetylase</fullName>
        <ecNumber evidence="2 8">3.5.1.25</ecNumber>
    </recommendedName>
</protein>
<feature type="binding site" evidence="10">
    <location>
        <position position="146"/>
    </location>
    <ligand>
        <name>substrate</name>
    </ligand>
</feature>
<dbReference type="PANTHER" id="PTHR11113">
    <property type="entry name" value="N-ACETYLGLUCOSAMINE-6-PHOSPHATE DEACETYLASE"/>
    <property type="match status" value="1"/>
</dbReference>
<evidence type="ECO:0000313" key="13">
    <source>
        <dbReference type="EMBL" id="EDO38980.1"/>
    </source>
</evidence>
<comment type="cofactor">
    <cofactor evidence="11">
        <name>a divalent metal cation</name>
        <dbReference type="ChEBI" id="CHEBI:60240"/>
    </cofactor>
    <text evidence="11">Binds 1 divalent metal cation per subunit.</text>
</comment>
<dbReference type="InterPro" id="IPR003764">
    <property type="entry name" value="GlcNAc_6-P_deAcase"/>
</dbReference>
<evidence type="ECO:0000256" key="5">
    <source>
        <dbReference type="ARBA" id="ARBA00022801"/>
    </source>
</evidence>
<dbReference type="Gene3D" id="3.20.20.140">
    <property type="entry name" value="Metal-dependent hydrolases"/>
    <property type="match status" value="1"/>
</dbReference>
<dbReference type="InParanoid" id="A7SBC9"/>
<dbReference type="SUPFAM" id="SSF51556">
    <property type="entry name" value="Metallo-dependent hydrolases"/>
    <property type="match status" value="1"/>
</dbReference>
<comment type="catalytic activity">
    <reaction evidence="7 8">
        <text>N-acetyl-D-glucosamine 6-phosphate + H2O = D-glucosamine 6-phosphate + acetate</text>
        <dbReference type="Rhea" id="RHEA:22936"/>
        <dbReference type="ChEBI" id="CHEBI:15377"/>
        <dbReference type="ChEBI" id="CHEBI:30089"/>
        <dbReference type="ChEBI" id="CHEBI:57513"/>
        <dbReference type="ChEBI" id="CHEBI:58725"/>
        <dbReference type="EC" id="3.5.1.25"/>
    </reaction>
</comment>
<dbReference type="InterPro" id="IPR011059">
    <property type="entry name" value="Metal-dep_hydrolase_composite"/>
</dbReference>
<evidence type="ECO:0000256" key="8">
    <source>
        <dbReference type="PIRNR" id="PIRNR038994"/>
    </source>
</evidence>
<feature type="binding site" evidence="10">
    <location>
        <begin position="318"/>
        <end position="320"/>
    </location>
    <ligand>
        <name>substrate</name>
    </ligand>
</feature>
<organism evidence="13 14">
    <name type="scientific">Nematostella vectensis</name>
    <name type="common">Starlet sea anemone</name>
    <dbReference type="NCBI Taxonomy" id="45351"/>
    <lineage>
        <taxon>Eukaryota</taxon>
        <taxon>Metazoa</taxon>
        <taxon>Cnidaria</taxon>
        <taxon>Anthozoa</taxon>
        <taxon>Hexacorallia</taxon>
        <taxon>Actiniaria</taxon>
        <taxon>Edwardsiidae</taxon>
        <taxon>Nematostella</taxon>
    </lineage>
</organism>
<keyword evidence="5 8" id="KW-0378">Hydrolase</keyword>
<dbReference type="SUPFAM" id="SSF51338">
    <property type="entry name" value="Composite domain of metallo-dependent hydrolases"/>
    <property type="match status" value="1"/>
</dbReference>
<keyword evidence="6 8" id="KW-0119">Carbohydrate metabolism</keyword>
<dbReference type="EC" id="3.5.1.25" evidence="2 8"/>
<dbReference type="OrthoDB" id="10264777at2759"/>
<reference evidence="13 14" key="1">
    <citation type="journal article" date="2007" name="Science">
        <title>Sea anemone genome reveals ancestral eumetazoan gene repertoire and genomic organization.</title>
        <authorList>
            <person name="Putnam N.H."/>
            <person name="Srivastava M."/>
            <person name="Hellsten U."/>
            <person name="Dirks B."/>
            <person name="Chapman J."/>
            <person name="Salamov A."/>
            <person name="Terry A."/>
            <person name="Shapiro H."/>
            <person name="Lindquist E."/>
            <person name="Kapitonov V.V."/>
            <person name="Jurka J."/>
            <person name="Genikhovich G."/>
            <person name="Grigoriev I.V."/>
            <person name="Lucas S.M."/>
            <person name="Steele R.E."/>
            <person name="Finnerty J.R."/>
            <person name="Technau U."/>
            <person name="Martindale M.Q."/>
            <person name="Rokhsar D.S."/>
        </authorList>
    </citation>
    <scope>NUCLEOTIDE SEQUENCE [LARGE SCALE GENOMIC DNA]</scope>
    <source>
        <strain evidence="14">CH2 X CH6</strain>
    </source>
</reference>
<proteinExistence type="inferred from homology"/>
<dbReference type="Proteomes" id="UP000001593">
    <property type="component" value="Unassembled WGS sequence"/>
</dbReference>
<accession>A7SBC9</accession>
<dbReference type="KEGG" id="nve:5510616"/>
<dbReference type="InterPro" id="IPR006680">
    <property type="entry name" value="Amidohydro-rel"/>
</dbReference>
<dbReference type="PhylomeDB" id="A7SBC9"/>
<feature type="binding site" evidence="10">
    <location>
        <begin position="227"/>
        <end position="228"/>
    </location>
    <ligand>
        <name>substrate</name>
    </ligand>
</feature>
<dbReference type="AlphaFoldDB" id="A7SBC9"/>
<comment type="similarity">
    <text evidence="1 8">Belongs to the metallo-dependent hydrolases superfamily. NagA family.</text>
</comment>
<feature type="active site" description="Proton donor/acceptor" evidence="9">
    <location>
        <position position="284"/>
    </location>
</feature>
<dbReference type="NCBIfam" id="TIGR00221">
    <property type="entry name" value="nagA"/>
    <property type="match status" value="1"/>
</dbReference>
<evidence type="ECO:0000259" key="12">
    <source>
        <dbReference type="Pfam" id="PF01979"/>
    </source>
</evidence>